<dbReference type="Proteomes" id="UP000502823">
    <property type="component" value="Unassembled WGS sequence"/>
</dbReference>
<dbReference type="Pfam" id="PF25555">
    <property type="entry name" value="RAB3A-like_C"/>
    <property type="match status" value="1"/>
</dbReference>
<feature type="coiled-coil region" evidence="3">
    <location>
        <begin position="233"/>
        <end position="324"/>
    </location>
</feature>
<sequence>MLTVFVIHECVSCWLYHLMLQFHFYLSTGAGVSSDAHELAPPSVGVWTSGGTMKVTAVDYMATDAIKPANGLPLPQQGDVITTDDALETEASDASQQQQNPGHLAKTVTLTNGSRGIYCEDKPGKASVNGTSKCMTTEPLPGDLIVANGDSHHSTPRKLQAKTDFIANRAIRYFHVNGNCPVRTDDCPKANGDVSTPCCNGVLTNGDGQHSCRRQLHDDDDDCLATDWGRTVAGVKEQAFARLQEELNKAHQELRLRDEEVNRLSRIREEVEAELEELTASLFQEAHNMVREANMRQATAERALKESQMQVEVLTAEVAALKTLVLTSTPSRPNPHLHPQIDPRGNRPKDDSTVSGVSLFSKKHRRSPSHFNLKYGRENSPPESPVKEQRPPMPEPLDNKEGCEVDPNVHKEFVAWKQSPRMDKSDAFIARVYNEDIKLCLNFNNKELGTQVQDAIERGNIFIEAVSDKTKTVFPKQV</sequence>
<keyword evidence="1 3" id="KW-0175">Coiled coil</keyword>
<dbReference type="EMBL" id="BLKM01000460">
    <property type="protein sequence ID" value="GFG33911.1"/>
    <property type="molecule type" value="Genomic_DNA"/>
</dbReference>
<feature type="compositionally biased region" description="Basic and acidic residues" evidence="4">
    <location>
        <begin position="339"/>
        <end position="352"/>
    </location>
</feature>
<feature type="domain" description="GDP/GTP exchange factor Sec2 N-terminal" evidence="5">
    <location>
        <begin position="236"/>
        <end position="312"/>
    </location>
</feature>
<dbReference type="Gene3D" id="1.20.5.4880">
    <property type="match status" value="1"/>
</dbReference>
<evidence type="ECO:0000256" key="2">
    <source>
        <dbReference type="ARBA" id="ARBA00025794"/>
    </source>
</evidence>
<feature type="region of interest" description="Disordered" evidence="4">
    <location>
        <begin position="326"/>
        <end position="404"/>
    </location>
</feature>
<dbReference type="InterPro" id="IPR009449">
    <property type="entry name" value="Sec2_N"/>
</dbReference>
<dbReference type="InParanoid" id="A0A6L2PMU2"/>
<evidence type="ECO:0000259" key="5">
    <source>
        <dbReference type="Pfam" id="PF06428"/>
    </source>
</evidence>
<dbReference type="GO" id="GO:0006887">
    <property type="term" value="P:exocytosis"/>
    <property type="evidence" value="ECO:0007669"/>
    <property type="project" value="TreeGrafter"/>
</dbReference>
<evidence type="ECO:0000313" key="7">
    <source>
        <dbReference type="Proteomes" id="UP000502823"/>
    </source>
</evidence>
<comment type="caution">
    <text evidence="6">The sequence shown here is derived from an EMBL/GenBank/DDBJ whole genome shotgun (WGS) entry which is preliminary data.</text>
</comment>
<dbReference type="Pfam" id="PF06428">
    <property type="entry name" value="Sec2p"/>
    <property type="match status" value="1"/>
</dbReference>
<dbReference type="SUPFAM" id="SSF144284">
    <property type="entry name" value="Sec2 N-terminal region"/>
    <property type="match status" value="1"/>
</dbReference>
<dbReference type="AlphaFoldDB" id="A0A6L2PMU2"/>
<reference evidence="7" key="1">
    <citation type="submission" date="2020-01" db="EMBL/GenBank/DDBJ databases">
        <title>Draft genome sequence of the Termite Coptotermes fromosanus.</title>
        <authorList>
            <person name="Itakura S."/>
            <person name="Yosikawa Y."/>
            <person name="Umezawa K."/>
        </authorList>
    </citation>
    <scope>NUCLEOTIDE SEQUENCE [LARGE SCALE GENOMIC DNA]</scope>
</reference>
<evidence type="ECO:0000256" key="4">
    <source>
        <dbReference type="SAM" id="MobiDB-lite"/>
    </source>
</evidence>
<dbReference type="PANTHER" id="PTHR14430:SF0">
    <property type="entry name" value="SEC2P DOMAIN-CONTAINING PROTEIN"/>
    <property type="match status" value="1"/>
</dbReference>
<evidence type="ECO:0000313" key="6">
    <source>
        <dbReference type="EMBL" id="GFG33911.1"/>
    </source>
</evidence>
<comment type="similarity">
    <text evidence="2">Belongs to the SEC2 family.</text>
</comment>
<evidence type="ECO:0000256" key="3">
    <source>
        <dbReference type="SAM" id="Coils"/>
    </source>
</evidence>
<dbReference type="InterPro" id="IPR040351">
    <property type="entry name" value="RAB3IL/RAB3IP/Sec2"/>
</dbReference>
<dbReference type="PANTHER" id="PTHR14430">
    <property type="entry name" value="RABIN3-RELATED"/>
    <property type="match status" value="1"/>
</dbReference>
<proteinExistence type="inferred from homology"/>
<gene>
    <name evidence="6" type="ORF">Cfor_07155</name>
</gene>
<dbReference type="OrthoDB" id="5560525at2759"/>
<evidence type="ECO:0000256" key="1">
    <source>
        <dbReference type="ARBA" id="ARBA00023054"/>
    </source>
</evidence>
<dbReference type="GO" id="GO:0005085">
    <property type="term" value="F:guanyl-nucleotide exchange factor activity"/>
    <property type="evidence" value="ECO:0007669"/>
    <property type="project" value="InterPro"/>
</dbReference>
<name>A0A6L2PMU2_COPFO</name>
<dbReference type="GO" id="GO:0070319">
    <property type="term" value="C:Golgi to plasma membrane transport vesicle"/>
    <property type="evidence" value="ECO:0007669"/>
    <property type="project" value="TreeGrafter"/>
</dbReference>
<keyword evidence="7" id="KW-1185">Reference proteome</keyword>
<protein>
    <recommendedName>
        <fullName evidence="5">GDP/GTP exchange factor Sec2 N-terminal domain-containing protein</fullName>
    </recommendedName>
</protein>
<accession>A0A6L2PMU2</accession>
<organism evidence="6 7">
    <name type="scientific">Coptotermes formosanus</name>
    <name type="common">Formosan subterranean termite</name>
    <dbReference type="NCBI Taxonomy" id="36987"/>
    <lineage>
        <taxon>Eukaryota</taxon>
        <taxon>Metazoa</taxon>
        <taxon>Ecdysozoa</taxon>
        <taxon>Arthropoda</taxon>
        <taxon>Hexapoda</taxon>
        <taxon>Insecta</taxon>
        <taxon>Pterygota</taxon>
        <taxon>Neoptera</taxon>
        <taxon>Polyneoptera</taxon>
        <taxon>Dictyoptera</taxon>
        <taxon>Blattodea</taxon>
        <taxon>Blattoidea</taxon>
        <taxon>Termitoidae</taxon>
        <taxon>Rhinotermitidae</taxon>
        <taxon>Coptotermes</taxon>
    </lineage>
</organism>